<dbReference type="RefSeq" id="WP_011867888.1">
    <property type="nucleotide sequence ID" value="NC_009135.1"/>
</dbReference>
<evidence type="ECO:0000313" key="2">
    <source>
        <dbReference type="EMBL" id="ABO34428.1"/>
    </source>
</evidence>
<evidence type="ECO:0000313" key="3">
    <source>
        <dbReference type="Proteomes" id="UP000000253"/>
    </source>
</evidence>
<organism evidence="2 3">
    <name type="scientific">Methanococcus maripaludis (strain C5 / ATCC BAA-1333)</name>
    <dbReference type="NCBI Taxonomy" id="402880"/>
    <lineage>
        <taxon>Archaea</taxon>
        <taxon>Methanobacteriati</taxon>
        <taxon>Methanobacteriota</taxon>
        <taxon>Methanomada group</taxon>
        <taxon>Methanococci</taxon>
        <taxon>Methanococcales</taxon>
        <taxon>Methanococcaceae</taxon>
        <taxon>Methanococcus</taxon>
    </lineage>
</organism>
<name>A4FW57_METM5</name>
<dbReference type="Proteomes" id="UP000000253">
    <property type="component" value="Chromosome"/>
</dbReference>
<dbReference type="HOGENOM" id="CLU_158394_0_0_2"/>
<dbReference type="Pfam" id="PF08279">
    <property type="entry name" value="HTH_11"/>
    <property type="match status" value="1"/>
</dbReference>
<gene>
    <name evidence="2" type="ordered locus">MmarC5_0111</name>
</gene>
<dbReference type="Gene3D" id="1.10.10.10">
    <property type="entry name" value="Winged helix-like DNA-binding domain superfamily/Winged helix DNA-binding domain"/>
    <property type="match status" value="1"/>
</dbReference>
<sequence length="133" mass="15634">MSELINIPKYGRKIDFWTCLKKAFEKNVKIDIGHFKIICMFLDVMDFYENLSKDTSKKEARKILEKEGIFSKNSEYISGEYIKKHIDRESRVAVHNRINDLRKLEFSIETKPGPLGGYKLLKTPDWFLNGENV</sequence>
<reference evidence="2 3" key="1">
    <citation type="submission" date="2007-03" db="EMBL/GenBank/DDBJ databases">
        <title>Complete sequence of chromosome of Methanococcus maripaludis C5.</title>
        <authorList>
            <consortium name="US DOE Joint Genome Institute"/>
            <person name="Copeland A."/>
            <person name="Lucas S."/>
            <person name="Lapidus A."/>
            <person name="Barry K."/>
            <person name="Glavina del Rio T."/>
            <person name="Dalin E."/>
            <person name="Tice H."/>
            <person name="Pitluck S."/>
            <person name="Chertkov O."/>
            <person name="Brettin T."/>
            <person name="Bruce D."/>
            <person name="Han C."/>
            <person name="Detter J.C."/>
            <person name="Schmutz J."/>
            <person name="Larimer F."/>
            <person name="Land M."/>
            <person name="Hauser L."/>
            <person name="Kyrpides N."/>
            <person name="Mikhailova N."/>
            <person name="Sieprawska-Lupa M."/>
            <person name="Whitman W.B."/>
            <person name="Richardson P."/>
        </authorList>
    </citation>
    <scope>NUCLEOTIDE SEQUENCE [LARGE SCALE GENOMIC DNA]</scope>
    <source>
        <strain evidence="3">C5 / ATCC BAA-1333</strain>
    </source>
</reference>
<dbReference type="InterPro" id="IPR013196">
    <property type="entry name" value="HTH_11"/>
</dbReference>
<evidence type="ECO:0000259" key="1">
    <source>
        <dbReference type="Pfam" id="PF08279"/>
    </source>
</evidence>
<dbReference type="AlphaFoldDB" id="A4FW57"/>
<dbReference type="EMBL" id="CP000609">
    <property type="protein sequence ID" value="ABO34428.1"/>
    <property type="molecule type" value="Genomic_DNA"/>
</dbReference>
<proteinExistence type="predicted"/>
<protein>
    <submittedName>
        <fullName evidence="2">Helix-turn-helix, type 11 domain protein</fullName>
    </submittedName>
</protein>
<accession>A4FW57</accession>
<dbReference type="GeneID" id="4927597"/>
<feature type="domain" description="Helix-turn-helix type 11" evidence="1">
    <location>
        <begin position="70"/>
        <end position="119"/>
    </location>
</feature>
<dbReference type="eggNOG" id="arCOG05062">
    <property type="taxonomic scope" value="Archaea"/>
</dbReference>
<dbReference type="OrthoDB" id="63512at2157"/>
<dbReference type="STRING" id="402880.MmarC5_0111"/>
<dbReference type="InterPro" id="IPR036388">
    <property type="entry name" value="WH-like_DNA-bd_sf"/>
</dbReference>
<dbReference type="KEGG" id="mmq:MmarC5_0111"/>